<gene>
    <name evidence="7" type="ORF">SAMN04487993_1007212</name>
</gene>
<feature type="domain" description="D-isomer specific 2-hydroxyacid dehydrogenase catalytic" evidence="5">
    <location>
        <begin position="40"/>
        <end position="334"/>
    </location>
</feature>
<dbReference type="InterPro" id="IPR029753">
    <property type="entry name" value="D-isomer_DH_CS"/>
</dbReference>
<dbReference type="InterPro" id="IPR050418">
    <property type="entry name" value="D-iso_2-hydroxyacid_DH_PdxB"/>
</dbReference>
<evidence type="ECO:0000256" key="1">
    <source>
        <dbReference type="ARBA" id="ARBA00005854"/>
    </source>
</evidence>
<dbReference type="GO" id="GO:0016616">
    <property type="term" value="F:oxidoreductase activity, acting on the CH-OH group of donors, NAD or NADP as acceptor"/>
    <property type="evidence" value="ECO:0007669"/>
    <property type="project" value="InterPro"/>
</dbReference>
<dbReference type="STRING" id="555512.SAMN04487993_1007212"/>
<evidence type="ECO:0000259" key="6">
    <source>
        <dbReference type="Pfam" id="PF02826"/>
    </source>
</evidence>
<comment type="similarity">
    <text evidence="1 4">Belongs to the D-isomer specific 2-hydroxyacid dehydrogenase family.</text>
</comment>
<keyword evidence="2 4" id="KW-0560">Oxidoreductase</keyword>
<evidence type="ECO:0000256" key="3">
    <source>
        <dbReference type="ARBA" id="ARBA00023027"/>
    </source>
</evidence>
<dbReference type="PANTHER" id="PTHR43761:SF1">
    <property type="entry name" value="D-ISOMER SPECIFIC 2-HYDROXYACID DEHYDROGENASE CATALYTIC DOMAIN-CONTAINING PROTEIN-RELATED"/>
    <property type="match status" value="1"/>
</dbReference>
<dbReference type="PROSITE" id="PS00671">
    <property type="entry name" value="D_2_HYDROXYACID_DH_3"/>
    <property type="match status" value="1"/>
</dbReference>
<organism evidence="7 8">
    <name type="scientific">Salipiger marinus</name>
    <dbReference type="NCBI Taxonomy" id="555512"/>
    <lineage>
        <taxon>Bacteria</taxon>
        <taxon>Pseudomonadati</taxon>
        <taxon>Pseudomonadota</taxon>
        <taxon>Alphaproteobacteria</taxon>
        <taxon>Rhodobacterales</taxon>
        <taxon>Roseobacteraceae</taxon>
        <taxon>Salipiger</taxon>
    </lineage>
</organism>
<dbReference type="PROSITE" id="PS00670">
    <property type="entry name" value="D_2_HYDROXYACID_DH_2"/>
    <property type="match status" value="1"/>
</dbReference>
<dbReference type="Gene3D" id="3.40.50.720">
    <property type="entry name" value="NAD(P)-binding Rossmann-like Domain"/>
    <property type="match status" value="2"/>
</dbReference>
<feature type="domain" description="D-isomer specific 2-hydroxyacid dehydrogenase NAD-binding" evidence="6">
    <location>
        <begin position="112"/>
        <end position="302"/>
    </location>
</feature>
<dbReference type="Pfam" id="PF00389">
    <property type="entry name" value="2-Hacid_dh"/>
    <property type="match status" value="1"/>
</dbReference>
<proteinExistence type="inferred from homology"/>
<evidence type="ECO:0000256" key="4">
    <source>
        <dbReference type="RuleBase" id="RU003719"/>
    </source>
</evidence>
<dbReference type="AlphaFoldDB" id="A0A1G8M721"/>
<evidence type="ECO:0000259" key="5">
    <source>
        <dbReference type="Pfam" id="PF00389"/>
    </source>
</evidence>
<dbReference type="GO" id="GO:0003714">
    <property type="term" value="F:transcription corepressor activity"/>
    <property type="evidence" value="ECO:0007669"/>
    <property type="project" value="InterPro"/>
</dbReference>
<protein>
    <submittedName>
        <fullName evidence="7">D-3-phosphoglycerate dehydrogenase</fullName>
    </submittedName>
</protein>
<dbReference type="InterPro" id="IPR006139">
    <property type="entry name" value="D-isomer_2_OHA_DH_cat_dom"/>
</dbReference>
<accession>A0A1G8M721</accession>
<reference evidence="7 8" key="1">
    <citation type="submission" date="2016-10" db="EMBL/GenBank/DDBJ databases">
        <authorList>
            <person name="de Groot N.N."/>
        </authorList>
    </citation>
    <scope>NUCLEOTIDE SEQUENCE [LARGE SCALE GENOMIC DNA]</scope>
    <source>
        <strain evidence="7 8">DSM 26424</strain>
    </source>
</reference>
<dbReference type="Pfam" id="PF02826">
    <property type="entry name" value="2-Hacid_dh_C"/>
    <property type="match status" value="1"/>
</dbReference>
<dbReference type="Proteomes" id="UP000199093">
    <property type="component" value="Unassembled WGS sequence"/>
</dbReference>
<dbReference type="SUPFAM" id="SSF52283">
    <property type="entry name" value="Formate/glycerate dehydrogenase catalytic domain-like"/>
    <property type="match status" value="1"/>
</dbReference>
<dbReference type="SUPFAM" id="SSF51735">
    <property type="entry name" value="NAD(P)-binding Rossmann-fold domains"/>
    <property type="match status" value="1"/>
</dbReference>
<sequence>MTRFRLLTPDAQYPDDAMIERETAGPDVHWSIHRARQPDAIPAEDWRQADALVVWHEMPVGAEVISKLERCKIIVRAGVGFDHIDLEAAAAKGIPVCNTPDYGTSEVADHAVAMMLNFKRGLTSYHRALVASPQEGFDHARAPLTGRLRGRTLGLVGLGRIGTATALRAKAFGLHVVGYDPHVSRGTEIALGVQRVESLQALLEVSDIVSLHCPLTEETRGMINAETLRQMKPGAIVINTARGAIVDVPALLEALRDKVIAGAALDVLPVEPPAPDDPISRAYADRSDPLTGERLLLTPHAAWSSPESVADARRLSVETAMLRLREGRIRNLVNRPEDILVPAAE</sequence>
<dbReference type="PANTHER" id="PTHR43761">
    <property type="entry name" value="D-ISOMER SPECIFIC 2-HYDROXYACID DEHYDROGENASE FAMILY PROTEIN (AFU_ORTHOLOGUE AFUA_1G13630)"/>
    <property type="match status" value="1"/>
</dbReference>
<evidence type="ECO:0000256" key="2">
    <source>
        <dbReference type="ARBA" id="ARBA00023002"/>
    </source>
</evidence>
<evidence type="ECO:0000313" key="8">
    <source>
        <dbReference type="Proteomes" id="UP000199093"/>
    </source>
</evidence>
<dbReference type="InterPro" id="IPR036291">
    <property type="entry name" value="NAD(P)-bd_dom_sf"/>
</dbReference>
<dbReference type="EMBL" id="FNEJ01000007">
    <property type="protein sequence ID" value="SDI63643.1"/>
    <property type="molecule type" value="Genomic_DNA"/>
</dbReference>
<keyword evidence="3" id="KW-0520">NAD</keyword>
<dbReference type="GO" id="GO:0051287">
    <property type="term" value="F:NAD binding"/>
    <property type="evidence" value="ECO:0007669"/>
    <property type="project" value="InterPro"/>
</dbReference>
<dbReference type="RefSeq" id="WP_089846507.1">
    <property type="nucleotide sequence ID" value="NZ_FNEJ01000007.1"/>
</dbReference>
<dbReference type="OrthoDB" id="9793626at2"/>
<name>A0A1G8M721_9RHOB</name>
<dbReference type="CDD" id="cd05299">
    <property type="entry name" value="CtBP_dh"/>
    <property type="match status" value="1"/>
</dbReference>
<keyword evidence="8" id="KW-1185">Reference proteome</keyword>
<evidence type="ECO:0000313" key="7">
    <source>
        <dbReference type="EMBL" id="SDI63643.1"/>
    </source>
</evidence>
<dbReference type="InterPro" id="IPR043322">
    <property type="entry name" value="CtBP"/>
</dbReference>
<dbReference type="InterPro" id="IPR006140">
    <property type="entry name" value="D-isomer_DH_NAD-bd"/>
</dbReference>